<feature type="region of interest" description="Disordered" evidence="1">
    <location>
        <begin position="286"/>
        <end position="336"/>
    </location>
</feature>
<feature type="region of interest" description="Disordered" evidence="1">
    <location>
        <begin position="348"/>
        <end position="425"/>
    </location>
</feature>
<feature type="compositionally biased region" description="Basic residues" evidence="1">
    <location>
        <begin position="72"/>
        <end position="91"/>
    </location>
</feature>
<feature type="compositionally biased region" description="Low complexity" evidence="1">
    <location>
        <begin position="348"/>
        <end position="357"/>
    </location>
</feature>
<dbReference type="OMA" id="AACRMLS"/>
<gene>
    <name evidence="2" type="ORF">EMWEY_00036530</name>
</gene>
<reference evidence="2" key="1">
    <citation type="submission" date="2013-10" db="EMBL/GenBank/DDBJ databases">
        <title>Genomic analysis of the causative agents of coccidiosis in chickens.</title>
        <authorList>
            <person name="Reid A.J."/>
            <person name="Blake D."/>
            <person name="Billington K."/>
            <person name="Browne H."/>
            <person name="Dunn M."/>
            <person name="Hung S."/>
            <person name="Kawahara F."/>
            <person name="Miranda-Saavedra D."/>
            <person name="Mourier T."/>
            <person name="Nagra H."/>
            <person name="Otto T.D."/>
            <person name="Rawlings N."/>
            <person name="Sanchez A."/>
            <person name="Sanders M."/>
            <person name="Subramaniam C."/>
            <person name="Tay Y."/>
            <person name="Dear P."/>
            <person name="Doerig C."/>
            <person name="Gruber A."/>
            <person name="Parkinson J."/>
            <person name="Shirley M."/>
            <person name="Wan K.L."/>
            <person name="Berriman M."/>
            <person name="Tomley F."/>
            <person name="Pain A."/>
        </authorList>
    </citation>
    <scope>NUCLEOTIDE SEQUENCE [LARGE SCALE GENOMIC DNA]</scope>
    <source>
        <strain evidence="2">Weybridge</strain>
    </source>
</reference>
<dbReference type="Proteomes" id="UP000030763">
    <property type="component" value="Unassembled WGS sequence"/>
</dbReference>
<feature type="compositionally biased region" description="Polar residues" evidence="1">
    <location>
        <begin position="787"/>
        <end position="798"/>
    </location>
</feature>
<feature type="region of interest" description="Disordered" evidence="1">
    <location>
        <begin position="720"/>
        <end position="850"/>
    </location>
</feature>
<feature type="compositionally biased region" description="Polar residues" evidence="1">
    <location>
        <begin position="756"/>
        <end position="772"/>
    </location>
</feature>
<feature type="region of interest" description="Disordered" evidence="1">
    <location>
        <begin position="572"/>
        <end position="636"/>
    </location>
</feature>
<feature type="compositionally biased region" description="Basic and acidic residues" evidence="1">
    <location>
        <begin position="177"/>
        <end position="186"/>
    </location>
</feature>
<organism evidence="2 3">
    <name type="scientific">Eimeria maxima</name>
    <name type="common">Coccidian parasite</name>
    <dbReference type="NCBI Taxonomy" id="5804"/>
    <lineage>
        <taxon>Eukaryota</taxon>
        <taxon>Sar</taxon>
        <taxon>Alveolata</taxon>
        <taxon>Apicomplexa</taxon>
        <taxon>Conoidasida</taxon>
        <taxon>Coccidia</taxon>
        <taxon>Eucoccidiorida</taxon>
        <taxon>Eimeriorina</taxon>
        <taxon>Eimeriidae</taxon>
        <taxon>Eimeria</taxon>
    </lineage>
</organism>
<feature type="compositionally biased region" description="Basic residues" evidence="1">
    <location>
        <begin position="365"/>
        <end position="389"/>
    </location>
</feature>
<feature type="region of interest" description="Disordered" evidence="1">
    <location>
        <begin position="863"/>
        <end position="885"/>
    </location>
</feature>
<feature type="compositionally biased region" description="Low complexity" evidence="1">
    <location>
        <begin position="313"/>
        <end position="327"/>
    </location>
</feature>
<feature type="region of interest" description="Disordered" evidence="1">
    <location>
        <begin position="1486"/>
        <end position="1552"/>
    </location>
</feature>
<feature type="compositionally biased region" description="Low complexity" evidence="1">
    <location>
        <begin position="1486"/>
        <end position="1499"/>
    </location>
</feature>
<feature type="compositionally biased region" description="Low complexity" evidence="1">
    <location>
        <begin position="212"/>
        <end position="243"/>
    </location>
</feature>
<feature type="region of interest" description="Disordered" evidence="1">
    <location>
        <begin position="69"/>
        <end position="102"/>
    </location>
</feature>
<feature type="compositionally biased region" description="Basic and acidic residues" evidence="1">
    <location>
        <begin position="1500"/>
        <end position="1528"/>
    </location>
</feature>
<dbReference type="RefSeq" id="XP_013337598.1">
    <property type="nucleotide sequence ID" value="XM_013482144.1"/>
</dbReference>
<dbReference type="EMBL" id="HG721966">
    <property type="protein sequence ID" value="CDJ60948.1"/>
    <property type="molecule type" value="Genomic_DNA"/>
</dbReference>
<feature type="region of interest" description="Disordered" evidence="1">
    <location>
        <begin position="116"/>
        <end position="139"/>
    </location>
</feature>
<dbReference type="OrthoDB" id="349560at2759"/>
<feature type="compositionally biased region" description="Low complexity" evidence="1">
    <location>
        <begin position="121"/>
        <end position="139"/>
    </location>
</feature>
<feature type="compositionally biased region" description="Polar residues" evidence="1">
    <location>
        <begin position="869"/>
        <end position="882"/>
    </location>
</feature>
<feature type="compositionally biased region" description="Low complexity" evidence="1">
    <location>
        <begin position="572"/>
        <end position="590"/>
    </location>
</feature>
<reference evidence="2" key="2">
    <citation type="submission" date="2013-10" db="EMBL/GenBank/DDBJ databases">
        <authorList>
            <person name="Aslett M."/>
        </authorList>
    </citation>
    <scope>NUCLEOTIDE SEQUENCE [LARGE SCALE GENOMIC DNA]</scope>
    <source>
        <strain evidence="2">Weybridge</strain>
    </source>
</reference>
<feature type="compositionally biased region" description="Basic residues" evidence="1">
    <location>
        <begin position="1529"/>
        <end position="1539"/>
    </location>
</feature>
<evidence type="ECO:0000256" key="1">
    <source>
        <dbReference type="SAM" id="MobiDB-lite"/>
    </source>
</evidence>
<feature type="region of interest" description="Disordered" evidence="1">
    <location>
        <begin position="169"/>
        <end position="264"/>
    </location>
</feature>
<keyword evidence="3" id="KW-1185">Reference proteome</keyword>
<evidence type="ECO:0000313" key="2">
    <source>
        <dbReference type="EMBL" id="CDJ60948.1"/>
    </source>
</evidence>
<dbReference type="GeneID" id="25337639"/>
<feature type="compositionally biased region" description="Polar residues" evidence="1">
    <location>
        <begin position="244"/>
        <end position="253"/>
    </location>
</feature>
<feature type="compositionally biased region" description="Low complexity" evidence="1">
    <location>
        <begin position="390"/>
        <end position="413"/>
    </location>
</feature>
<feature type="region of interest" description="Disordered" evidence="1">
    <location>
        <begin position="1071"/>
        <end position="1100"/>
    </location>
</feature>
<protein>
    <submittedName>
        <fullName evidence="2">Uncharacterized protein</fullName>
    </submittedName>
</protein>
<feature type="region of interest" description="Disordered" evidence="1">
    <location>
        <begin position="1567"/>
        <end position="1591"/>
    </location>
</feature>
<name>U6MCZ6_EIMMA</name>
<evidence type="ECO:0000313" key="3">
    <source>
        <dbReference type="Proteomes" id="UP000030763"/>
    </source>
</evidence>
<feature type="compositionally biased region" description="Low complexity" evidence="1">
    <location>
        <begin position="289"/>
        <end position="301"/>
    </location>
</feature>
<sequence length="1654" mass="173386">MHGQGQSVYVLPAAALPGARAHVIGSSSSSSTLLAGRLQRGAAHQRIKDSMDASAAAQTARRVEARNEFAHRQRKHASRKQQLHQFQHKQQHTLQRPRADKNEDISGMCLTFSIDGKRAQPAPDTAARTGDAPAATAPATAAKTSAAQAAVAAAIPAAATEHDCLHAAHPTSLKSSPRHEARDSTRHSAAACRMLSAREALRAAAKPRAKARPPAAHAEAPAAHGAALAAHAAPQATAATKPQQNLHNTSSSCPVDPRSSIFDTDTPQHIVSRILSRVRRRVAAEMDNSISSGTSSRDSSSNPWGWQRHHTTSRNSSNSRRVPPHSRGSSTKKHLEKHSGAALMILSGSSSVSSSNSRSRDSRVNKSRHRRRERGHYRHCSRKGGRRRSSSSSIHSSSIHSSTSRIHSSSIQASHRKLGSNEGLPASLGLVGSSKARAENLTTARGTPLQQGVNKELLLSCRKSSNSSKSESLISQWLNFSSALLVEEELKWIPEQQYIGSPADVALGASVFSSVTGIATPAPAATAARRRDRRDTKLDCASLTCGEEDFILNSKPEEVIARIKRRLGILRSSSSSPNRSNSSNNSSSNSLTLSALEHSQEGNSRSNREQKQPKQRQQQQQLASGLTEKQPLAGSPSQLIDEWSAAVDAASDEAAAATAEGTLHLNDSLLFRLSPDSSCHPLSPSEFVPDASPSQQQLQQLQLLLQRRRRYSAEDLRALETDWPKEAQQQQQQHRTDTGVADEPIWQDRQKRNQHQHQTCRSVSAHATSQHIRQQRRTEGEAAGPQVGQNGREAQQQHQVERPQLMQQQQQQQNEDTTDLSYGSSFEDSGDEAAKNIRTQRNSEQQQQQTMAAAITEATQLETAEHSAATATPDLQRSQQHNDAAEFATQRWASAATAADIPALIESTGEQVATVGHSAVSGEAEEVVAGAVAAVTSADPGAMGPAATATAAEAGANPAIEMGLTPQTPPSATPSAKSYAYAVDSVQFEIVGTGAVIQLPAVATTAEAAAAAPEAAETSEMQAPESNTVCTRDAAWPSAADASCPPSTCAAAAQPAQLDATAVPAAPASAAASQGPAGATSAPTAVESPAVATTDASAATPPADALIHPGSGVASSVAQRAFPRVAKGSAVTAAAADAVAAAAGAVTVPAATTGLHGAAAAAAPDGAADSAEAAPDDEAAARVASVAPPYAACVTAAGVPVRVAAATASTAAAADRAGGVDVPAVALPAPSAAYAAALPAPVAAVAAPGAAVVAPAATAAAPAATAAAPAATVAASTAALPASAAALAADAPGAADRIESCTGGLGTAISTAAATTPPPAAAEMSAAFAVPQLLHYPQEYVLPQLPLCSSSNIGSSFYCLQVPFAGQSVGAAAPTCVGCLQRQQLLQLHKHLQQPHHEQAQQPHQAQPVCLQVEHREPQQRSGGLSGSVRVPTMPTVETEAAQPQERTVLHREEVLGQRLLCALAKAVWPPSQKYRRGRRIRIHYGSINNNRSSSNRSSNEMHGKGENEFKIARRNTKTEKEDRNGKRDRGRKGRKYNKRSSSSSSGCNKIALPNVDKKTHYQCSSSSHRHVHQGPPYGNQAGAAVPPSKETYRREPLAGSTHRGKGRGNRVYDGEEKLARSIRLQQRTRLLRLLEQHLEMQHIRFTTAALFNA</sequence>
<accession>U6MCZ6</accession>
<proteinExistence type="predicted"/>
<dbReference type="VEuPathDB" id="ToxoDB:EMWEY_00036530"/>